<dbReference type="Gene3D" id="2.40.50.140">
    <property type="entry name" value="Nucleic acid-binding proteins"/>
    <property type="match status" value="3"/>
</dbReference>
<dbReference type="Proteomes" id="UP000187203">
    <property type="component" value="Unassembled WGS sequence"/>
</dbReference>
<dbReference type="PANTHER" id="PTHR47165:SF4">
    <property type="entry name" value="OS03G0429900 PROTEIN"/>
    <property type="match status" value="1"/>
</dbReference>
<evidence type="ECO:0000313" key="2">
    <source>
        <dbReference type="Proteomes" id="UP000187203"/>
    </source>
</evidence>
<keyword evidence="2" id="KW-1185">Reference proteome</keyword>
<protein>
    <submittedName>
        <fullName evidence="1">Nucleic acid-binding protein</fullName>
    </submittedName>
</protein>
<accession>A0A1R3KMH8</accession>
<dbReference type="OrthoDB" id="1931061at2759"/>
<dbReference type="PANTHER" id="PTHR47165">
    <property type="entry name" value="OS03G0429900 PROTEIN"/>
    <property type="match status" value="1"/>
</dbReference>
<dbReference type="AlphaFoldDB" id="A0A1R3KMH8"/>
<dbReference type="EMBL" id="AWUE01012824">
    <property type="protein sequence ID" value="OMP08274.1"/>
    <property type="molecule type" value="Genomic_DNA"/>
</dbReference>
<name>A0A1R3KMH8_9ROSI</name>
<evidence type="ECO:0000313" key="1">
    <source>
        <dbReference type="EMBL" id="OMP08274.1"/>
    </source>
</evidence>
<dbReference type="InterPro" id="IPR012340">
    <property type="entry name" value="NA-bd_OB-fold"/>
</dbReference>
<organism evidence="1 2">
    <name type="scientific">Corchorus olitorius</name>
    <dbReference type="NCBI Taxonomy" id="93759"/>
    <lineage>
        <taxon>Eukaryota</taxon>
        <taxon>Viridiplantae</taxon>
        <taxon>Streptophyta</taxon>
        <taxon>Embryophyta</taxon>
        <taxon>Tracheophyta</taxon>
        <taxon>Spermatophyta</taxon>
        <taxon>Magnoliopsida</taxon>
        <taxon>eudicotyledons</taxon>
        <taxon>Gunneridae</taxon>
        <taxon>Pentapetalae</taxon>
        <taxon>rosids</taxon>
        <taxon>malvids</taxon>
        <taxon>Malvales</taxon>
        <taxon>Malvaceae</taxon>
        <taxon>Grewioideae</taxon>
        <taxon>Apeibeae</taxon>
        <taxon>Corchorus</taxon>
    </lineage>
</organism>
<dbReference type="SUPFAM" id="SSF50249">
    <property type="entry name" value="Nucleic acid-binding proteins"/>
    <property type="match status" value="3"/>
</dbReference>
<reference evidence="2" key="1">
    <citation type="submission" date="2013-09" db="EMBL/GenBank/DDBJ databases">
        <title>Corchorus olitorius genome sequencing.</title>
        <authorList>
            <person name="Alam M."/>
            <person name="Haque M.S."/>
            <person name="Islam M.S."/>
            <person name="Emdad E.M."/>
            <person name="Islam M.M."/>
            <person name="Ahmed B."/>
            <person name="Halim A."/>
            <person name="Hossen Q.M.M."/>
            <person name="Hossain M.Z."/>
            <person name="Ahmed R."/>
            <person name="Khan M.M."/>
            <person name="Islam R."/>
            <person name="Rashid M.M."/>
            <person name="Khan S.A."/>
            <person name="Rahman M.S."/>
            <person name="Alam M."/>
            <person name="Yahiya A.S."/>
            <person name="Khan M.S."/>
            <person name="Azam M.S."/>
            <person name="Haque T."/>
            <person name="Lashkar M.Z.H."/>
            <person name="Akhand A.I."/>
            <person name="Morshed G."/>
            <person name="Roy S."/>
            <person name="Uddin K.S."/>
            <person name="Rabeya T."/>
            <person name="Hossain A.S."/>
            <person name="Chowdhury A."/>
            <person name="Snigdha A.R."/>
            <person name="Mortoza M.S."/>
            <person name="Matin S.A."/>
            <person name="Hoque S.M.E."/>
            <person name="Islam M.K."/>
            <person name="Roy D.K."/>
            <person name="Haider R."/>
            <person name="Moosa M.M."/>
            <person name="Elias S.M."/>
            <person name="Hasan A.M."/>
            <person name="Jahan S."/>
            <person name="Shafiuddin M."/>
            <person name="Mahmood N."/>
            <person name="Shommy N.S."/>
        </authorList>
    </citation>
    <scope>NUCLEOTIDE SEQUENCE [LARGE SCALE GENOMIC DNA]</scope>
    <source>
        <strain evidence="2">cv. O-4</strain>
    </source>
</reference>
<comment type="caution">
    <text evidence="1">The sequence shown here is derived from an EMBL/GenBank/DDBJ whole genome shotgun (WGS) entry which is preliminary data.</text>
</comment>
<dbReference type="STRING" id="93759.A0A1R3KMH8"/>
<sequence length="465" mass="52493">MWDIVLPDDVVSIRSDLLLVDHDGSTMQAIFPKAVTRWFTGKIVEGCVYKFTRFDTVNCRLSYLAIPSDYIIYFNSSTVVEEISESIKFDYPRYFFRFAVMEDLRARNEKNVVGMLTIIGSKTSVDRASGNSSMDRRDVMIKLLRFGILYMRIIGLHVSSIDEEFLMSRPSNPVMVITGGIVKEYNSVKYISSSSATKIYIDIDIPETGQLKQKFDGIIPPVRLLTADESKSIGPVAKPIDMISGIMFCQGQRYRIQARIVEMDIANGWFYESCPKCRVKLMPENGKFTCNDDGIVTPEFVDSLFFFDSMQLKLIIEDDTARIEVVVFGKQAEELVGLPLTKTVANQCLDKTKLPAMARDPTKSEVDYVFVIGVTEQTYKRGLKKFKVYSYNAKEKNNEPVVLDKGKKVVNYSGREVMEIGASDKGRVKEDNIGVVSADYNESMIAPDAVSTPQLSRNINSGKRR</sequence>
<proteinExistence type="predicted"/>
<gene>
    <name evidence="1" type="ORF">COLO4_06619</name>
</gene>